<dbReference type="Gene3D" id="6.10.250.1770">
    <property type="match status" value="1"/>
</dbReference>
<evidence type="ECO:0000313" key="6">
    <source>
        <dbReference type="Proteomes" id="UP001165120"/>
    </source>
</evidence>
<dbReference type="InterPro" id="IPR040447">
    <property type="entry name" value="RRM_Rrp7"/>
</dbReference>
<accession>A0A9W6WGB8</accession>
<dbReference type="GO" id="GO:0032545">
    <property type="term" value="C:CURI complex"/>
    <property type="evidence" value="ECO:0007669"/>
    <property type="project" value="TreeGrafter"/>
</dbReference>
<dbReference type="InterPro" id="IPR012677">
    <property type="entry name" value="Nucleotide-bd_a/b_plait_sf"/>
</dbReference>
<comment type="caution">
    <text evidence="5">The sequence shown here is derived from an EMBL/GenBank/DDBJ whole genome shotgun (WGS) entry which is preliminary data.</text>
</comment>
<keyword evidence="6" id="KW-1185">Reference proteome</keyword>
<dbReference type="InterPro" id="IPR024326">
    <property type="entry name" value="RRP7_C"/>
</dbReference>
<dbReference type="GO" id="GO:0003676">
    <property type="term" value="F:nucleic acid binding"/>
    <property type="evidence" value="ECO:0007669"/>
    <property type="project" value="InterPro"/>
</dbReference>
<comment type="similarity">
    <text evidence="1">Belongs to the RRP7 family.</text>
</comment>
<dbReference type="GO" id="GO:0006364">
    <property type="term" value="P:rRNA processing"/>
    <property type="evidence" value="ECO:0007669"/>
    <property type="project" value="TreeGrafter"/>
</dbReference>
<protein>
    <submittedName>
        <fullName evidence="5">Unnamed protein product</fullName>
    </submittedName>
</protein>
<dbReference type="Pfam" id="PF12923">
    <property type="entry name" value="RRP7"/>
    <property type="match status" value="1"/>
</dbReference>
<dbReference type="Pfam" id="PF17799">
    <property type="entry name" value="RRM_Rrp7"/>
    <property type="match status" value="1"/>
</dbReference>
<dbReference type="Proteomes" id="UP001165120">
    <property type="component" value="Unassembled WGS sequence"/>
</dbReference>
<evidence type="ECO:0000313" key="5">
    <source>
        <dbReference type="EMBL" id="GME69232.1"/>
    </source>
</evidence>
<feature type="domain" description="Rrp7 RRM-like N-terminal" evidence="4">
    <location>
        <begin position="9"/>
        <end position="179"/>
    </location>
</feature>
<dbReference type="GO" id="GO:0034456">
    <property type="term" value="C:UTP-C complex"/>
    <property type="evidence" value="ECO:0007669"/>
    <property type="project" value="TreeGrafter"/>
</dbReference>
<proteinExistence type="inferred from homology"/>
<evidence type="ECO:0000259" key="4">
    <source>
        <dbReference type="Pfam" id="PF17799"/>
    </source>
</evidence>
<dbReference type="InterPro" id="IPR035979">
    <property type="entry name" value="RBD_domain_sf"/>
</dbReference>
<dbReference type="SUPFAM" id="SSF54928">
    <property type="entry name" value="RNA-binding domain, RBD"/>
    <property type="match status" value="1"/>
</dbReference>
<dbReference type="Gene3D" id="3.30.70.330">
    <property type="match status" value="1"/>
</dbReference>
<dbReference type="PANTHER" id="PTHR13191:SF0">
    <property type="entry name" value="RIBOSOMAL RNA-PROCESSING PROTEIN 7 HOMOLOG A-RELATED"/>
    <property type="match status" value="1"/>
</dbReference>
<evidence type="ECO:0000256" key="2">
    <source>
        <dbReference type="SAM" id="Coils"/>
    </source>
</evidence>
<dbReference type="CDD" id="cd12950">
    <property type="entry name" value="RRP7_Rrp7p"/>
    <property type="match status" value="1"/>
</dbReference>
<name>A0A9W6WGB8_CANBO</name>
<reference evidence="5" key="1">
    <citation type="submission" date="2023-04" db="EMBL/GenBank/DDBJ databases">
        <title>Candida boidinii NBRC 10035.</title>
        <authorList>
            <person name="Ichikawa N."/>
            <person name="Sato H."/>
            <person name="Tonouchi N."/>
        </authorList>
    </citation>
    <scope>NUCLEOTIDE SEQUENCE</scope>
    <source>
        <strain evidence="5">NBRC 10035</strain>
    </source>
</reference>
<dbReference type="EMBL" id="BSXN01000614">
    <property type="protein sequence ID" value="GME69232.1"/>
    <property type="molecule type" value="Genomic_DNA"/>
</dbReference>
<sequence>MALSKIETIKGFSVLAVKLENPKSYKTQDPVYNYIYLKKHTTSTVSSSQTRSLFLVNLPIDTTLPQIKKFFQDVAIGAIVESFQSNDYYDSHQIGINELNIDISKLSNEDIGGIEQDSKDNSNNNSKIPLGCGIVTFLDKNGLNLALQSIKKIISSGKNIPIWPKDLQATGTERYINNYRSKIMDSETLETESAESVLEFARKEQEAKDEIDNMKTITDEDGFTMVVGSHRKTKTGIMGSLKKTNEIEKEKALKKMKRKEKQDFYRFQIREKKKQEMNHLLAKFKEDQEKVKEMKEKRRFRPY</sequence>
<keyword evidence="2" id="KW-0175">Coiled coil</keyword>
<dbReference type="AlphaFoldDB" id="A0A9W6WGB8"/>
<dbReference type="InterPro" id="IPR040446">
    <property type="entry name" value="RRP7"/>
</dbReference>
<gene>
    <name evidence="5" type="ORF">Cboi02_000216100</name>
</gene>
<dbReference type="GO" id="GO:0000028">
    <property type="term" value="P:ribosomal small subunit assembly"/>
    <property type="evidence" value="ECO:0007669"/>
    <property type="project" value="TreeGrafter"/>
</dbReference>
<evidence type="ECO:0000256" key="1">
    <source>
        <dbReference type="ARBA" id="ARBA00006110"/>
    </source>
</evidence>
<feature type="domain" description="Ribosomal RNA-processing protein 7 C-terminal" evidence="3">
    <location>
        <begin position="181"/>
        <end position="303"/>
    </location>
</feature>
<feature type="coiled-coil region" evidence="2">
    <location>
        <begin position="242"/>
        <end position="297"/>
    </location>
</feature>
<evidence type="ECO:0000259" key="3">
    <source>
        <dbReference type="Pfam" id="PF12923"/>
    </source>
</evidence>
<organism evidence="5 6">
    <name type="scientific">Candida boidinii</name>
    <name type="common">Yeast</name>
    <dbReference type="NCBI Taxonomy" id="5477"/>
    <lineage>
        <taxon>Eukaryota</taxon>
        <taxon>Fungi</taxon>
        <taxon>Dikarya</taxon>
        <taxon>Ascomycota</taxon>
        <taxon>Saccharomycotina</taxon>
        <taxon>Pichiomycetes</taxon>
        <taxon>Pichiales</taxon>
        <taxon>Pichiaceae</taxon>
        <taxon>Ogataea</taxon>
        <taxon>Ogataea/Candida clade</taxon>
    </lineage>
</organism>
<dbReference type="PANTHER" id="PTHR13191">
    <property type="entry name" value="RIBOSOMAL RNA PROCESSING PROTEIN 7-RELATED"/>
    <property type="match status" value="1"/>
</dbReference>